<organism evidence="1 2">
    <name type="scientific">Brenthis ino</name>
    <name type="common">lesser marbled fritillary</name>
    <dbReference type="NCBI Taxonomy" id="405034"/>
    <lineage>
        <taxon>Eukaryota</taxon>
        <taxon>Metazoa</taxon>
        <taxon>Ecdysozoa</taxon>
        <taxon>Arthropoda</taxon>
        <taxon>Hexapoda</taxon>
        <taxon>Insecta</taxon>
        <taxon>Pterygota</taxon>
        <taxon>Neoptera</taxon>
        <taxon>Endopterygota</taxon>
        <taxon>Lepidoptera</taxon>
        <taxon>Glossata</taxon>
        <taxon>Ditrysia</taxon>
        <taxon>Papilionoidea</taxon>
        <taxon>Nymphalidae</taxon>
        <taxon>Heliconiinae</taxon>
        <taxon>Argynnini</taxon>
        <taxon>Brenthis</taxon>
    </lineage>
</organism>
<protein>
    <submittedName>
        <fullName evidence="1">Uncharacterized protein</fullName>
    </submittedName>
</protein>
<reference evidence="1" key="1">
    <citation type="submission" date="2021-12" db="EMBL/GenBank/DDBJ databases">
        <authorList>
            <person name="Martin H S."/>
        </authorList>
    </citation>
    <scope>NUCLEOTIDE SEQUENCE</scope>
</reference>
<name>A0A8J9YD52_9NEOP</name>
<accession>A0A8J9YD52</accession>
<dbReference type="InterPro" id="IPR011990">
    <property type="entry name" value="TPR-like_helical_dom_sf"/>
</dbReference>
<keyword evidence="2" id="KW-1185">Reference proteome</keyword>
<dbReference type="PANTHER" id="PTHR21391:SF0">
    <property type="entry name" value="AT04489P-RELATED"/>
    <property type="match status" value="1"/>
</dbReference>
<dbReference type="Gene3D" id="1.25.40.10">
    <property type="entry name" value="Tetratricopeptide repeat domain"/>
    <property type="match status" value="1"/>
</dbReference>
<dbReference type="AlphaFoldDB" id="A0A8J9YD52"/>
<dbReference type="SUPFAM" id="SSF48452">
    <property type="entry name" value="TPR-like"/>
    <property type="match status" value="1"/>
</dbReference>
<evidence type="ECO:0000313" key="1">
    <source>
        <dbReference type="EMBL" id="CAH0723371.1"/>
    </source>
</evidence>
<feature type="non-terminal residue" evidence="1">
    <location>
        <position position="342"/>
    </location>
</feature>
<sequence length="342" mass="39192">MTTGRLNIIFSFGRNYLQRLEQFEKAILAYNEALRWNNSDVRSLLGRSLARAKATHYAGALADAARAAELEPENVTALQIKAQTEYEKCAFEKALVLACRGQRLRRFPPNFGDCARSAEETIRECTDKSAEKVLSRTVKVIPLIELVEDKMDVGTKVHTRSTRMQNQSTHQIQEISRVEKQRAEHISRVMASKYLERMAHDKYFLTAICKDERLRSANRLGSKKLQELAHKALADIEKRQAVLRERRPMYAARESEAAARARLSKARKQRIGNVRRQHTTDARRLVNAAQEIYEKRDTTKCLEAAEFAMEQIARIPANMLPAKDKFLQQLYDIVGEAFLDQV</sequence>
<proteinExistence type="predicted"/>
<dbReference type="OrthoDB" id="6926783at2759"/>
<gene>
    <name evidence="1" type="ORF">BINO364_LOCUS9209</name>
</gene>
<evidence type="ECO:0000313" key="2">
    <source>
        <dbReference type="Proteomes" id="UP000838878"/>
    </source>
</evidence>
<dbReference type="PANTHER" id="PTHR21391">
    <property type="entry name" value="AT04489P-RELATED"/>
    <property type="match status" value="1"/>
</dbReference>
<dbReference type="Proteomes" id="UP000838878">
    <property type="component" value="Chromosome 3"/>
</dbReference>
<dbReference type="EMBL" id="OV170223">
    <property type="protein sequence ID" value="CAH0723371.1"/>
    <property type="molecule type" value="Genomic_DNA"/>
</dbReference>